<dbReference type="EMBL" id="KN822020">
    <property type="protein sequence ID" value="KIM65827.1"/>
    <property type="molecule type" value="Genomic_DNA"/>
</dbReference>
<name>A0A0C3ALK1_9AGAM</name>
<dbReference type="InParanoid" id="A0A0C3ALK1"/>
<gene>
    <name evidence="2" type="ORF">SCLCIDRAFT_418612</name>
</gene>
<dbReference type="OrthoDB" id="406156at2759"/>
<dbReference type="STRING" id="1036808.A0A0C3ALK1"/>
<reference evidence="2 3" key="1">
    <citation type="submission" date="2014-04" db="EMBL/GenBank/DDBJ databases">
        <authorList>
            <consortium name="DOE Joint Genome Institute"/>
            <person name="Kuo A."/>
            <person name="Kohler A."/>
            <person name="Nagy L.G."/>
            <person name="Floudas D."/>
            <person name="Copeland A."/>
            <person name="Barry K.W."/>
            <person name="Cichocki N."/>
            <person name="Veneault-Fourrey C."/>
            <person name="LaButti K."/>
            <person name="Lindquist E.A."/>
            <person name="Lipzen A."/>
            <person name="Lundell T."/>
            <person name="Morin E."/>
            <person name="Murat C."/>
            <person name="Sun H."/>
            <person name="Tunlid A."/>
            <person name="Henrissat B."/>
            <person name="Grigoriev I.V."/>
            <person name="Hibbett D.S."/>
            <person name="Martin F."/>
            <person name="Nordberg H.P."/>
            <person name="Cantor M.N."/>
            <person name="Hua S.X."/>
        </authorList>
    </citation>
    <scope>NUCLEOTIDE SEQUENCE [LARGE SCALE GENOMIC DNA]</scope>
    <source>
        <strain evidence="2 3">Foug A</strain>
    </source>
</reference>
<organism evidence="2 3">
    <name type="scientific">Scleroderma citrinum Foug A</name>
    <dbReference type="NCBI Taxonomy" id="1036808"/>
    <lineage>
        <taxon>Eukaryota</taxon>
        <taxon>Fungi</taxon>
        <taxon>Dikarya</taxon>
        <taxon>Basidiomycota</taxon>
        <taxon>Agaricomycotina</taxon>
        <taxon>Agaricomycetes</taxon>
        <taxon>Agaricomycetidae</taxon>
        <taxon>Boletales</taxon>
        <taxon>Sclerodermatineae</taxon>
        <taxon>Sclerodermataceae</taxon>
        <taxon>Scleroderma</taxon>
    </lineage>
</organism>
<accession>A0A0C3ALK1</accession>
<dbReference type="AlphaFoldDB" id="A0A0C3ALK1"/>
<dbReference type="InterPro" id="IPR044861">
    <property type="entry name" value="IPNS-like_FE2OG_OXY"/>
</dbReference>
<dbReference type="SUPFAM" id="SSF51197">
    <property type="entry name" value="Clavaminate synthase-like"/>
    <property type="match status" value="1"/>
</dbReference>
<sequence>MVQYLPNISYKKFGSNIVDASGQAIGCERVQLTTKDDVLAFPQMVHRDYPPMVTAAMISVVRPLVCKSLEVIHGVLRVINDRLGLLEGLLEALHAQDQQCNSEARLIRVPAMPRKASADRPMVGVHSNFGSLAFLHNVLGGLQVILPGETEWKYVRPMPRYTICNVGDALSIFSGGIFKSYVHGVVPRRVYDISKQGALRASCWNIANGSINACHLAWRGFCHPSIREPLSCCELPTLG</sequence>
<feature type="domain" description="Isopenicillin N synthase-like Fe(2+) 2OG dioxygenase" evidence="1">
    <location>
        <begin position="124"/>
        <end position="187"/>
    </location>
</feature>
<dbReference type="Gene3D" id="2.60.120.330">
    <property type="entry name" value="B-lactam Antibiotic, Isopenicillin N Synthase, Chain"/>
    <property type="match status" value="1"/>
</dbReference>
<evidence type="ECO:0000259" key="1">
    <source>
        <dbReference type="Pfam" id="PF03171"/>
    </source>
</evidence>
<dbReference type="Proteomes" id="UP000053989">
    <property type="component" value="Unassembled WGS sequence"/>
</dbReference>
<keyword evidence="3" id="KW-1185">Reference proteome</keyword>
<protein>
    <recommendedName>
        <fullName evidence="1">Isopenicillin N synthase-like Fe(2+) 2OG dioxygenase domain-containing protein</fullName>
    </recommendedName>
</protein>
<reference evidence="3" key="2">
    <citation type="submission" date="2015-01" db="EMBL/GenBank/DDBJ databases">
        <title>Evolutionary Origins and Diversification of the Mycorrhizal Mutualists.</title>
        <authorList>
            <consortium name="DOE Joint Genome Institute"/>
            <consortium name="Mycorrhizal Genomics Consortium"/>
            <person name="Kohler A."/>
            <person name="Kuo A."/>
            <person name="Nagy L.G."/>
            <person name="Floudas D."/>
            <person name="Copeland A."/>
            <person name="Barry K.W."/>
            <person name="Cichocki N."/>
            <person name="Veneault-Fourrey C."/>
            <person name="LaButti K."/>
            <person name="Lindquist E.A."/>
            <person name="Lipzen A."/>
            <person name="Lundell T."/>
            <person name="Morin E."/>
            <person name="Murat C."/>
            <person name="Riley R."/>
            <person name="Ohm R."/>
            <person name="Sun H."/>
            <person name="Tunlid A."/>
            <person name="Henrissat B."/>
            <person name="Grigoriev I.V."/>
            <person name="Hibbett D.S."/>
            <person name="Martin F."/>
        </authorList>
    </citation>
    <scope>NUCLEOTIDE SEQUENCE [LARGE SCALE GENOMIC DNA]</scope>
    <source>
        <strain evidence="3">Foug A</strain>
    </source>
</reference>
<dbReference type="InterPro" id="IPR027443">
    <property type="entry name" value="IPNS-like_sf"/>
</dbReference>
<evidence type="ECO:0000313" key="2">
    <source>
        <dbReference type="EMBL" id="KIM65827.1"/>
    </source>
</evidence>
<dbReference type="Pfam" id="PF03171">
    <property type="entry name" value="2OG-FeII_Oxy"/>
    <property type="match status" value="1"/>
</dbReference>
<proteinExistence type="predicted"/>
<dbReference type="HOGENOM" id="CLU_1161730_0_0_1"/>
<evidence type="ECO:0000313" key="3">
    <source>
        <dbReference type="Proteomes" id="UP000053989"/>
    </source>
</evidence>